<protein>
    <recommendedName>
        <fullName evidence="4">Transcriptional regulator, AlpA family</fullName>
    </recommendedName>
</protein>
<proteinExistence type="predicted"/>
<dbReference type="AlphaFoldDB" id="A0AAE7TJR3"/>
<dbReference type="KEGG" id="barh:WN72_31310"/>
<name>A0AAE7TJR3_9BRAD</name>
<feature type="chain" id="PRO_5042043161" description="Transcriptional regulator, AlpA family" evidence="1">
    <location>
        <begin position="22"/>
        <end position="92"/>
    </location>
</feature>
<evidence type="ECO:0000313" key="2">
    <source>
        <dbReference type="EMBL" id="QOZ70286.1"/>
    </source>
</evidence>
<dbReference type="Proteomes" id="UP000594015">
    <property type="component" value="Chromosome"/>
</dbReference>
<accession>A0AAE7TJR3</accession>
<organism evidence="2 3">
    <name type="scientific">Bradyrhizobium arachidis</name>
    <dbReference type="NCBI Taxonomy" id="858423"/>
    <lineage>
        <taxon>Bacteria</taxon>
        <taxon>Pseudomonadati</taxon>
        <taxon>Pseudomonadota</taxon>
        <taxon>Alphaproteobacteria</taxon>
        <taxon>Hyphomicrobiales</taxon>
        <taxon>Nitrobacteraceae</taxon>
        <taxon>Bradyrhizobium</taxon>
    </lineage>
</organism>
<evidence type="ECO:0008006" key="4">
    <source>
        <dbReference type="Google" id="ProtNLM"/>
    </source>
</evidence>
<reference evidence="2 3" key="1">
    <citation type="submission" date="2018-06" db="EMBL/GenBank/DDBJ databases">
        <title>Comparative genomics of Bradyrhizobium nodulating Arachidis hypogaea.</title>
        <authorList>
            <person name="Li Y."/>
        </authorList>
    </citation>
    <scope>NUCLEOTIDE SEQUENCE [LARGE SCALE GENOMIC DNA]</scope>
    <source>
        <strain evidence="2 3">CCBAU 051107</strain>
    </source>
</reference>
<evidence type="ECO:0000313" key="3">
    <source>
        <dbReference type="Proteomes" id="UP000594015"/>
    </source>
</evidence>
<dbReference type="EMBL" id="CP030050">
    <property type="protein sequence ID" value="QOZ70286.1"/>
    <property type="molecule type" value="Genomic_DNA"/>
</dbReference>
<feature type="signal peptide" evidence="1">
    <location>
        <begin position="1"/>
        <end position="21"/>
    </location>
</feature>
<gene>
    <name evidence="2" type="ORF">WN72_31310</name>
</gene>
<evidence type="ECO:0000256" key="1">
    <source>
        <dbReference type="SAM" id="SignalP"/>
    </source>
</evidence>
<sequence>MISTRLSAALLHKPITLAAFANSEPPGPERFITDLQLAARWHVHPSTIWRNAKKTPTYPQPVKLSARVTRFRLSDVERFERKEYLQSKAGER</sequence>
<keyword evidence="1" id="KW-0732">Signal</keyword>